<dbReference type="EMBL" id="JAFIQS020000011">
    <property type="protein sequence ID" value="KAH9476168.1"/>
    <property type="molecule type" value="Genomic_DNA"/>
</dbReference>
<evidence type="ECO:0000313" key="1">
    <source>
        <dbReference type="EMBL" id="KAH9476168.1"/>
    </source>
</evidence>
<organism evidence="1 2">
    <name type="scientific">Psilocybe cubensis</name>
    <name type="common">Psychedelic mushroom</name>
    <name type="synonym">Stropharia cubensis</name>
    <dbReference type="NCBI Taxonomy" id="181762"/>
    <lineage>
        <taxon>Eukaryota</taxon>
        <taxon>Fungi</taxon>
        <taxon>Dikarya</taxon>
        <taxon>Basidiomycota</taxon>
        <taxon>Agaricomycotina</taxon>
        <taxon>Agaricomycetes</taxon>
        <taxon>Agaricomycetidae</taxon>
        <taxon>Agaricales</taxon>
        <taxon>Agaricineae</taxon>
        <taxon>Strophariaceae</taxon>
        <taxon>Psilocybe</taxon>
    </lineage>
</organism>
<keyword evidence="2" id="KW-1185">Reference proteome</keyword>
<dbReference type="Proteomes" id="UP000664032">
    <property type="component" value="Unassembled WGS sequence"/>
</dbReference>
<reference evidence="1" key="1">
    <citation type="submission" date="2021-10" db="EMBL/GenBank/DDBJ databases">
        <title>Psilocybe cubensis genome.</title>
        <authorList>
            <person name="Mckernan K.J."/>
            <person name="Crawford S."/>
            <person name="Trippe A."/>
            <person name="Kane L.T."/>
            <person name="Mclaughlin S."/>
        </authorList>
    </citation>
    <scope>NUCLEOTIDE SEQUENCE</scope>
    <source>
        <strain evidence="1">MGC-MH-2018</strain>
    </source>
</reference>
<protein>
    <submittedName>
        <fullName evidence="1">Uncharacterized protein</fullName>
    </submittedName>
</protein>
<gene>
    <name evidence="1" type="ORF">JR316_0011739</name>
</gene>
<comment type="caution">
    <text evidence="1">The sequence shown here is derived from an EMBL/GenBank/DDBJ whole genome shotgun (WGS) entry which is preliminary data.</text>
</comment>
<accession>A0ACB8GKK4</accession>
<evidence type="ECO:0000313" key="2">
    <source>
        <dbReference type="Proteomes" id="UP000664032"/>
    </source>
</evidence>
<proteinExistence type="predicted"/>
<name>A0ACB8GKK4_PSICU</name>
<sequence length="251" mass="28024">MRYHLGLLLSLWTFLAYLVHAAPILKFGNSCTTNEDVSEICRRVNLIPVGHGVRHPQDDPAHPHHAHGGFTPLPPGTYVETHNHVYVDEQAIQYSHTEVNAAAHRLVHDAIPNAPTYTSNRMRKGIRTYPKASSGFRPTEHAHDPAHGHDLAYHYPFHGRPGTPHQNPQGQNSMKVGSDRIMAWRNHGDSHFNIGVSYHDPKRPIPNNANARNHPFSHAPVKKGNATKVKALKAKKAVQRAWRKLKGNGGH</sequence>